<dbReference type="OrthoDB" id="574677at2"/>
<feature type="transmembrane region" description="Helical" evidence="1">
    <location>
        <begin position="12"/>
        <end position="33"/>
    </location>
</feature>
<dbReference type="InterPro" id="IPR012902">
    <property type="entry name" value="N_methyl_site"/>
</dbReference>
<keyword evidence="3" id="KW-1185">Reference proteome</keyword>
<keyword evidence="1" id="KW-0812">Transmembrane</keyword>
<comment type="caution">
    <text evidence="2">The sequence shown here is derived from an EMBL/GenBank/DDBJ whole genome shotgun (WGS) entry which is preliminary data.</text>
</comment>
<evidence type="ECO:0000313" key="3">
    <source>
        <dbReference type="Proteomes" id="UP000238762"/>
    </source>
</evidence>
<evidence type="ECO:0000256" key="1">
    <source>
        <dbReference type="SAM" id="Phobius"/>
    </source>
</evidence>
<reference evidence="2 3" key="2">
    <citation type="submission" date="2018-03" db="EMBL/GenBank/DDBJ databases">
        <title>The ancient ancestry and fast evolution of plastids.</title>
        <authorList>
            <person name="Moore K.R."/>
            <person name="Magnabosco C."/>
            <person name="Momper L."/>
            <person name="Gold D.A."/>
            <person name="Bosak T."/>
            <person name="Fournier G.P."/>
        </authorList>
    </citation>
    <scope>NUCLEOTIDE SEQUENCE [LARGE SCALE GENOMIC DNA]</scope>
    <source>
        <strain evidence="2 3">CCAP 1448/3</strain>
    </source>
</reference>
<dbReference type="AlphaFoldDB" id="A0A2T1CAH8"/>
<dbReference type="EMBL" id="PVWJ01000002">
    <property type="protein sequence ID" value="PSB05168.1"/>
    <property type="molecule type" value="Genomic_DNA"/>
</dbReference>
<dbReference type="RefSeq" id="WP_106286713.1">
    <property type="nucleotide sequence ID" value="NZ_CAWNTC010000104.1"/>
</dbReference>
<dbReference type="SUPFAM" id="SSF54523">
    <property type="entry name" value="Pili subunits"/>
    <property type="match status" value="1"/>
</dbReference>
<reference evidence="2 3" key="1">
    <citation type="submission" date="2018-02" db="EMBL/GenBank/DDBJ databases">
        <authorList>
            <person name="Cohen D.B."/>
            <person name="Kent A.D."/>
        </authorList>
    </citation>
    <scope>NUCLEOTIDE SEQUENCE [LARGE SCALE GENOMIC DNA]</scope>
    <source>
        <strain evidence="2 3">CCAP 1448/3</strain>
    </source>
</reference>
<proteinExistence type="predicted"/>
<name>A0A2T1CAH8_9CYAN</name>
<dbReference type="Gene3D" id="3.30.700.10">
    <property type="entry name" value="Glycoprotein, Type 4 Pilin"/>
    <property type="match status" value="1"/>
</dbReference>
<evidence type="ECO:0000313" key="2">
    <source>
        <dbReference type="EMBL" id="PSB05168.1"/>
    </source>
</evidence>
<sequence>MKNSQGFTLTELLAVVAIMGILAALAMPSVLWANKAGENATRQIAGNFKLARAKAMSKTSAYRVKGISENLVKVEYAKTCEADVADWNIDSDFDVQLPKNTTILLPITVNGQAVNNFANWQVCYDSKGISQQNTILSIKDSQTETTTTVEVLLGGAVETR</sequence>
<evidence type="ECO:0008006" key="4">
    <source>
        <dbReference type="Google" id="ProtNLM"/>
    </source>
</evidence>
<gene>
    <name evidence="2" type="ORF">C7B64_00540</name>
</gene>
<dbReference type="Proteomes" id="UP000238762">
    <property type="component" value="Unassembled WGS sequence"/>
</dbReference>
<keyword evidence="1" id="KW-0472">Membrane</keyword>
<protein>
    <recommendedName>
        <fullName evidence="4">Prepilin-type cleavage/methylation domain-containing protein</fullName>
    </recommendedName>
</protein>
<keyword evidence="1" id="KW-1133">Transmembrane helix</keyword>
<dbReference type="Pfam" id="PF07963">
    <property type="entry name" value="N_methyl"/>
    <property type="match status" value="1"/>
</dbReference>
<organism evidence="2 3">
    <name type="scientific">Merismopedia glauca CCAP 1448/3</name>
    <dbReference type="NCBI Taxonomy" id="1296344"/>
    <lineage>
        <taxon>Bacteria</taxon>
        <taxon>Bacillati</taxon>
        <taxon>Cyanobacteriota</taxon>
        <taxon>Cyanophyceae</taxon>
        <taxon>Synechococcales</taxon>
        <taxon>Merismopediaceae</taxon>
        <taxon>Merismopedia</taxon>
    </lineage>
</organism>
<dbReference type="InterPro" id="IPR045584">
    <property type="entry name" value="Pilin-like"/>
</dbReference>
<dbReference type="NCBIfam" id="TIGR02532">
    <property type="entry name" value="IV_pilin_GFxxxE"/>
    <property type="match status" value="1"/>
</dbReference>
<accession>A0A2T1CAH8</accession>